<evidence type="ECO:0000256" key="9">
    <source>
        <dbReference type="HAMAP-Rule" id="MF_00024"/>
    </source>
</evidence>
<evidence type="ECO:0000256" key="8">
    <source>
        <dbReference type="ARBA" id="ARBA00023136"/>
    </source>
</evidence>
<comment type="caution">
    <text evidence="9">Lacks conserved residue(s) required for the propagation of feature annotation.</text>
</comment>
<dbReference type="RefSeq" id="WP_406606599.1">
    <property type="nucleotide sequence ID" value="NZ_PFKO01000006.1"/>
</dbReference>
<gene>
    <name evidence="9 11" type="primary">cobD</name>
    <name evidence="10" type="ORF">AUK42_02050</name>
    <name evidence="13" type="ORF">CO097_00385</name>
    <name evidence="12" type="ORF">COZ07_00140</name>
    <name evidence="11" type="ORF">COZ58_06920</name>
</gene>
<reference evidence="10 14" key="1">
    <citation type="journal article" date="2016" name="Environ. Microbiol.">
        <title>Genomic resolution of a cold subsurface aquifer community provides metabolic insights for novel microbes adapted to high CO concentrations.</title>
        <authorList>
            <person name="Probst A.J."/>
            <person name="Castelle C.J."/>
            <person name="Singh A."/>
            <person name="Brown C.T."/>
            <person name="Anantharaman K."/>
            <person name="Sharon I."/>
            <person name="Hug L.A."/>
            <person name="Burstein D."/>
            <person name="Emerson J.B."/>
            <person name="Thomas B.C."/>
            <person name="Banfield J.F."/>
        </authorList>
    </citation>
    <scope>NUCLEOTIDE SEQUENCE [LARGE SCALE GENOMIC DNA]</scope>
    <source>
        <strain evidence="10">CG2_30_33_13</strain>
    </source>
</reference>
<dbReference type="GO" id="GO:0005886">
    <property type="term" value="C:plasma membrane"/>
    <property type="evidence" value="ECO:0007669"/>
    <property type="project" value="UniProtKB-SubCell"/>
</dbReference>
<organism evidence="10 14">
    <name type="scientific">Candidatus Infernicultor aquiphilus</name>
    <dbReference type="NCBI Taxonomy" id="1805029"/>
    <lineage>
        <taxon>Bacteria</taxon>
        <taxon>Pseudomonadati</taxon>
        <taxon>Atribacterota</taxon>
        <taxon>Candidatus Phoenicimicrobiia</taxon>
        <taxon>Candidatus Pheonicimicrobiales</taxon>
        <taxon>Candidatus Phoenicimicrobiaceae</taxon>
        <taxon>Candidatus Infernicultor</taxon>
    </lineage>
</organism>
<sequence>MKEIITAYFLDLIIGDPDWLPHPVRIIGKVIKYLERVLRKDNQNQQTEKIKGIILTAITVGLSYFVIYFLIYIAGIISPGLKFAFSSFFIFTTLSTKNLGEEAFSVYRALKGDNLELARERVSRIVGRDTKDLDEEEIVRAAIETIAESTVDGIISPLFYTVLGGAPLAMAYKAVNTLDSMVGYKNEKYLHFGWFSAKVDDLVNYLPARISVLLIPVASLIVRQRGVMALRIIFRDGKKSPSPNAGIPEAGFAGALGIQLGGVNFYQGEREYRPILGEKLKKKSPKDILKAIRLSYTVSMLMFLSGLAILLL</sequence>
<dbReference type="PANTHER" id="PTHR34308:SF1">
    <property type="entry name" value="COBALAMIN BIOSYNTHESIS PROTEIN CBIB"/>
    <property type="match status" value="1"/>
</dbReference>
<comment type="similarity">
    <text evidence="3 9">Belongs to the CobD/CbiB family.</text>
</comment>
<dbReference type="EMBL" id="PFTV01000008">
    <property type="protein sequence ID" value="PJB58098.1"/>
    <property type="molecule type" value="Genomic_DNA"/>
</dbReference>
<evidence type="ECO:0000313" key="15">
    <source>
        <dbReference type="Proteomes" id="UP000228560"/>
    </source>
</evidence>
<comment type="subcellular location">
    <subcellularLocation>
        <location evidence="1 9">Cell membrane</location>
        <topology evidence="1 9">Multi-pass membrane protein</topology>
    </subcellularLocation>
</comment>
<feature type="transmembrane region" description="Helical" evidence="9">
    <location>
        <begin position="291"/>
        <end position="311"/>
    </location>
</feature>
<evidence type="ECO:0000256" key="4">
    <source>
        <dbReference type="ARBA" id="ARBA00022475"/>
    </source>
</evidence>
<feature type="transmembrane region" description="Helical" evidence="9">
    <location>
        <begin position="202"/>
        <end position="222"/>
    </location>
</feature>
<evidence type="ECO:0000256" key="3">
    <source>
        <dbReference type="ARBA" id="ARBA00006263"/>
    </source>
</evidence>
<comment type="function">
    <text evidence="9">Converts cobyric acid to cobinamide by the addition of aminopropanol on the F carboxylic group.</text>
</comment>
<dbReference type="InterPro" id="IPR004485">
    <property type="entry name" value="Cobalamin_biosynth_CobD/CbiB"/>
</dbReference>
<reference evidence="15 16" key="2">
    <citation type="submission" date="2017-09" db="EMBL/GenBank/DDBJ databases">
        <title>Depth-based differentiation of microbial function through sediment-hosted aquifers and enrichment of novel symbionts in the deep terrestrial subsurface.</title>
        <authorList>
            <person name="Probst A.J."/>
            <person name="Ladd B."/>
            <person name="Jarett J.K."/>
            <person name="Geller-Mcgrath D.E."/>
            <person name="Sieber C.M."/>
            <person name="Emerson J.B."/>
            <person name="Anantharaman K."/>
            <person name="Thomas B.C."/>
            <person name="Malmstrom R."/>
            <person name="Stieglmeier M."/>
            <person name="Klingl A."/>
            <person name="Woyke T."/>
            <person name="Ryan C.M."/>
            <person name="Banfield J.F."/>
        </authorList>
    </citation>
    <scope>NUCLEOTIDE SEQUENCE [LARGE SCALE GENOMIC DNA]</scope>
    <source>
        <strain evidence="12">CG_4_10_14_3_um_filter_34_13</strain>
        <strain evidence="13">CG_4_9_14_3_um_filter_33_16</strain>
    </source>
</reference>
<dbReference type="UniPathway" id="UPA00148"/>
<dbReference type="GO" id="GO:0015420">
    <property type="term" value="F:ABC-type vitamin B12 transporter activity"/>
    <property type="evidence" value="ECO:0007669"/>
    <property type="project" value="UniProtKB-UniRule"/>
</dbReference>
<accession>A0A2M8CGE0</accession>
<evidence type="ECO:0000313" key="10">
    <source>
        <dbReference type="EMBL" id="OIP72526.1"/>
    </source>
</evidence>
<dbReference type="STRING" id="1805029.AUK42_02050"/>
<dbReference type="Proteomes" id="UP000228560">
    <property type="component" value="Unassembled WGS sequence"/>
</dbReference>
<evidence type="ECO:0000313" key="16">
    <source>
        <dbReference type="Proteomes" id="UP000230646"/>
    </source>
</evidence>
<protein>
    <recommendedName>
        <fullName evidence="9">Cobalamin biosynthesis protein CobD</fullName>
    </recommendedName>
</protein>
<keyword evidence="7 9" id="KW-1133">Transmembrane helix</keyword>
<accession>A0A2M7PUL6</accession>
<comment type="caution">
    <text evidence="10">The sequence shown here is derived from an EMBL/GenBank/DDBJ whole genome shotgun (WGS) entry which is preliminary data.</text>
</comment>
<dbReference type="PANTHER" id="PTHR34308">
    <property type="entry name" value="COBALAMIN BIOSYNTHESIS PROTEIN CBIB"/>
    <property type="match status" value="1"/>
</dbReference>
<dbReference type="AlphaFoldDB" id="A0A1J5GXK5"/>
<evidence type="ECO:0000313" key="14">
    <source>
        <dbReference type="Proteomes" id="UP000182763"/>
    </source>
</evidence>
<dbReference type="Proteomes" id="UP000231493">
    <property type="component" value="Unassembled WGS sequence"/>
</dbReference>
<reference evidence="11" key="3">
    <citation type="submission" date="2017-09" db="EMBL/GenBank/DDBJ databases">
        <title>Depth-based differentiation of microbial function through sediment-hosted aquifers and enrichment of novel symbionts in the deep terrestrial subsurface.</title>
        <authorList>
            <person name="Probst A.J."/>
            <person name="Ladd B."/>
            <person name="Jarett J.K."/>
            <person name="Geller-Mcgrath D.E."/>
            <person name="Sieber C.M.K."/>
            <person name="Emerson J.B."/>
            <person name="Anantharaman K."/>
            <person name="Thomas B.C."/>
            <person name="Malmstrom R."/>
            <person name="Stieglmeier M."/>
            <person name="Klingl A."/>
            <person name="Woyke T."/>
            <person name="Ryan C.M."/>
            <person name="Banfield J.F."/>
        </authorList>
    </citation>
    <scope>NUCLEOTIDE SEQUENCE</scope>
    <source>
        <strain evidence="11">CG_4_8_14_3_um_filter_34_18</strain>
    </source>
</reference>
<comment type="pathway">
    <text evidence="2 9">Cofactor biosynthesis; adenosylcobalamin biosynthesis.</text>
</comment>
<keyword evidence="8 9" id="KW-0472">Membrane</keyword>
<accession>A0A2M7K666</accession>
<dbReference type="GO" id="GO:0009236">
    <property type="term" value="P:cobalamin biosynthetic process"/>
    <property type="evidence" value="ECO:0007669"/>
    <property type="project" value="UniProtKB-UniRule"/>
</dbReference>
<keyword evidence="4 9" id="KW-1003">Cell membrane</keyword>
<feature type="transmembrane region" description="Helical" evidence="9">
    <location>
        <begin position="53"/>
        <end position="77"/>
    </location>
</feature>
<dbReference type="EMBL" id="PFKO01000006">
    <property type="protein sequence ID" value="PIY33967.1"/>
    <property type="molecule type" value="Genomic_DNA"/>
</dbReference>
<keyword evidence="5 9" id="KW-0169">Cobalamin biosynthesis</keyword>
<dbReference type="HAMAP" id="MF_00024">
    <property type="entry name" value="CobD_CbiB"/>
    <property type="match status" value="1"/>
</dbReference>
<dbReference type="Proteomes" id="UP000182763">
    <property type="component" value="Unassembled WGS sequence"/>
</dbReference>
<dbReference type="NCBIfam" id="TIGR00380">
    <property type="entry name" value="cobal_cbiB"/>
    <property type="match status" value="1"/>
</dbReference>
<evidence type="ECO:0000256" key="2">
    <source>
        <dbReference type="ARBA" id="ARBA00004953"/>
    </source>
</evidence>
<evidence type="ECO:0000256" key="7">
    <source>
        <dbReference type="ARBA" id="ARBA00022989"/>
    </source>
</evidence>
<accession>A0A1J5GXK5</accession>
<evidence type="ECO:0000256" key="6">
    <source>
        <dbReference type="ARBA" id="ARBA00022692"/>
    </source>
</evidence>
<evidence type="ECO:0000313" key="12">
    <source>
        <dbReference type="EMBL" id="PIY33967.1"/>
    </source>
</evidence>
<evidence type="ECO:0000313" key="13">
    <source>
        <dbReference type="EMBL" id="PJB58098.1"/>
    </source>
</evidence>
<dbReference type="Pfam" id="PF03186">
    <property type="entry name" value="CobD_Cbib"/>
    <property type="match status" value="1"/>
</dbReference>
<evidence type="ECO:0000313" key="11">
    <source>
        <dbReference type="EMBL" id="PIX33631.1"/>
    </source>
</evidence>
<dbReference type="EMBL" id="MNYY01000044">
    <property type="protein sequence ID" value="OIP72526.1"/>
    <property type="molecule type" value="Genomic_DNA"/>
</dbReference>
<dbReference type="GO" id="GO:0048472">
    <property type="term" value="F:threonine-phosphate decarboxylase activity"/>
    <property type="evidence" value="ECO:0007669"/>
    <property type="project" value="InterPro"/>
</dbReference>
<dbReference type="EMBL" id="PFIP01000140">
    <property type="protein sequence ID" value="PIX33631.1"/>
    <property type="molecule type" value="Genomic_DNA"/>
</dbReference>
<proteinExistence type="inferred from homology"/>
<dbReference type="Proteomes" id="UP000230646">
    <property type="component" value="Unassembled WGS sequence"/>
</dbReference>
<evidence type="ECO:0000256" key="5">
    <source>
        <dbReference type="ARBA" id="ARBA00022573"/>
    </source>
</evidence>
<name>A0A1J5GXK5_9BACT</name>
<keyword evidence="6 9" id="KW-0812">Transmembrane</keyword>
<evidence type="ECO:0000256" key="1">
    <source>
        <dbReference type="ARBA" id="ARBA00004651"/>
    </source>
</evidence>